<feature type="active site" evidence="13">
    <location>
        <position position="161"/>
    </location>
</feature>
<dbReference type="GO" id="GO:0009252">
    <property type="term" value="P:peptidoglycan biosynthetic process"/>
    <property type="evidence" value="ECO:0007669"/>
    <property type="project" value="UniProtKB-UniPathway"/>
</dbReference>
<evidence type="ECO:0000313" key="19">
    <source>
        <dbReference type="EMBL" id="ADU26699.1"/>
    </source>
</evidence>
<comment type="function">
    <text evidence="1">Removes C-terminal D-alanyl residues from sugar-peptide cell wall precursors.</text>
</comment>
<dbReference type="Pfam" id="PF07943">
    <property type="entry name" value="PBP5_C"/>
    <property type="match status" value="1"/>
</dbReference>
<evidence type="ECO:0000256" key="16">
    <source>
        <dbReference type="SAM" id="MobiDB-lite"/>
    </source>
</evidence>
<dbReference type="GO" id="GO:0008360">
    <property type="term" value="P:regulation of cell shape"/>
    <property type="evidence" value="ECO:0007669"/>
    <property type="project" value="UniProtKB-KW"/>
</dbReference>
<feature type="compositionally biased region" description="Low complexity" evidence="16">
    <location>
        <begin position="58"/>
        <end position="68"/>
    </location>
</feature>
<dbReference type="EMBL" id="CP002400">
    <property type="protein sequence ID" value="ADU26699.1"/>
    <property type="molecule type" value="Genomic_DNA"/>
</dbReference>
<dbReference type="HOGENOM" id="CLU_027070_8_0_9"/>
<dbReference type="UniPathway" id="UPA00219"/>
<keyword evidence="8 19" id="KW-0378">Hydrolase</keyword>
<dbReference type="InterPro" id="IPR018044">
    <property type="entry name" value="Peptidase_S11"/>
</dbReference>
<evidence type="ECO:0000256" key="4">
    <source>
        <dbReference type="ARBA" id="ARBA00012448"/>
    </source>
</evidence>
<dbReference type="PROSITE" id="PS51257">
    <property type="entry name" value="PROKAR_LIPOPROTEIN"/>
    <property type="match status" value="1"/>
</dbReference>
<gene>
    <name evidence="19" type="ordered locus">Ethha_1148</name>
</gene>
<dbReference type="Proteomes" id="UP000001551">
    <property type="component" value="Chromosome"/>
</dbReference>
<keyword evidence="11" id="KW-0961">Cell wall biogenesis/degradation</keyword>
<dbReference type="InterPro" id="IPR012907">
    <property type="entry name" value="Peptidase_S11_C"/>
</dbReference>
<dbReference type="eggNOG" id="COG1686">
    <property type="taxonomic scope" value="Bacteria"/>
</dbReference>
<feature type="chain" id="PRO_5030168387" description="serine-type D-Ala-D-Ala carboxypeptidase" evidence="17">
    <location>
        <begin position="27"/>
        <end position="419"/>
    </location>
</feature>
<evidence type="ECO:0000256" key="5">
    <source>
        <dbReference type="ARBA" id="ARBA00022645"/>
    </source>
</evidence>
<dbReference type="KEGG" id="eha:Ethha_1148"/>
<dbReference type="InterPro" id="IPR037167">
    <property type="entry name" value="Peptidase_S11_C_sf"/>
</dbReference>
<evidence type="ECO:0000256" key="2">
    <source>
        <dbReference type="ARBA" id="ARBA00004752"/>
    </source>
</evidence>
<evidence type="ECO:0000256" key="13">
    <source>
        <dbReference type="PIRSR" id="PIRSR618044-1"/>
    </source>
</evidence>
<feature type="signal peptide" evidence="17">
    <location>
        <begin position="1"/>
        <end position="26"/>
    </location>
</feature>
<dbReference type="AlphaFoldDB" id="E6U4Z3"/>
<comment type="catalytic activity">
    <reaction evidence="12">
        <text>Preferential cleavage: (Ac)2-L-Lys-D-Ala-|-D-Ala. Also transpeptidation of peptidyl-alanyl moieties that are N-acyl substituents of D-alanine.</text>
        <dbReference type="EC" id="3.4.16.4"/>
    </reaction>
</comment>
<dbReference type="RefSeq" id="WP_013485060.1">
    <property type="nucleotide sequence ID" value="NC_014828.1"/>
</dbReference>
<evidence type="ECO:0000256" key="8">
    <source>
        <dbReference type="ARBA" id="ARBA00022801"/>
    </source>
</evidence>
<feature type="active site" description="Acyl-ester intermediate" evidence="13">
    <location>
        <position position="101"/>
    </location>
</feature>
<keyword evidence="20" id="KW-1185">Reference proteome</keyword>
<dbReference type="PANTHER" id="PTHR21581:SF6">
    <property type="entry name" value="TRAFFICKING PROTEIN PARTICLE COMPLEX SUBUNIT 12"/>
    <property type="match status" value="1"/>
</dbReference>
<evidence type="ECO:0000256" key="11">
    <source>
        <dbReference type="ARBA" id="ARBA00023316"/>
    </source>
</evidence>
<organism evidence="19 20">
    <name type="scientific">Ethanoligenens harbinense (strain DSM 18485 / JCM 12961 / CGMCC 1.5033 / YUAN-3)</name>
    <dbReference type="NCBI Taxonomy" id="663278"/>
    <lineage>
        <taxon>Bacteria</taxon>
        <taxon>Bacillati</taxon>
        <taxon>Bacillota</taxon>
        <taxon>Clostridia</taxon>
        <taxon>Eubacteriales</taxon>
        <taxon>Oscillospiraceae</taxon>
        <taxon>Ethanoligenens</taxon>
    </lineage>
</organism>
<sequence>MKKWKHGAVALLAAAVLFACTSGAGAAASAAVSSGGSASGAASGTAGAGSGSSGGAQSGASGSAATPPAVTTTAKSAVLAEQSTGRILYENNPHEKMYPASISKIMTELLVLEAIENGKLHFTDKVSVSAHASSMGGSDIWLEPGEVMTVLDLFKAMVVNSANDAAVALAEKVAGSEPAFVNLMNRKAKELGMNDTNFTNATGLDADGNLTSAYDVMLMSRELLRHKEIFNYTTIWMDSLRGGKTALFNTNRLIRFYQGANGLKTGSTGKAGYCLSGTALRDGMQLIAVVMNCPTLQERFTAAGTLLDYGFANWSCVTPKKLSKPLYVDVLHGAQDKVEAVADGNPSVVIEKGKEDGIQQKVSLAQNVMAPVEKGQVLGQITFWIDGQNAGNVPLRAGQGVGRLTFGGAFGRIFSAISH</sequence>
<dbReference type="MEROPS" id="S11.005"/>
<evidence type="ECO:0000256" key="7">
    <source>
        <dbReference type="ARBA" id="ARBA00022729"/>
    </source>
</evidence>
<dbReference type="GO" id="GO:0071555">
    <property type="term" value="P:cell wall organization"/>
    <property type="evidence" value="ECO:0007669"/>
    <property type="project" value="UniProtKB-KW"/>
</dbReference>
<feature type="domain" description="Peptidase S11 D-Ala-D-Ala carboxypeptidase A C-terminal" evidence="18">
    <location>
        <begin position="314"/>
        <end position="403"/>
    </location>
</feature>
<dbReference type="SMART" id="SM00936">
    <property type="entry name" value="PBP5_C"/>
    <property type="match status" value="1"/>
</dbReference>
<dbReference type="SUPFAM" id="SSF56601">
    <property type="entry name" value="beta-lactamase/transpeptidase-like"/>
    <property type="match status" value="1"/>
</dbReference>
<dbReference type="STRING" id="663278.Ethha_1148"/>
<evidence type="ECO:0000256" key="17">
    <source>
        <dbReference type="SAM" id="SignalP"/>
    </source>
</evidence>
<feature type="binding site" evidence="14">
    <location>
        <position position="264"/>
    </location>
    <ligand>
        <name>substrate</name>
    </ligand>
</feature>
<evidence type="ECO:0000256" key="1">
    <source>
        <dbReference type="ARBA" id="ARBA00003217"/>
    </source>
</evidence>
<keyword evidence="10" id="KW-0573">Peptidoglycan synthesis</keyword>
<evidence type="ECO:0000256" key="10">
    <source>
        <dbReference type="ARBA" id="ARBA00022984"/>
    </source>
</evidence>
<keyword evidence="9" id="KW-0133">Cell shape</keyword>
<protein>
    <recommendedName>
        <fullName evidence="4">serine-type D-Ala-D-Ala carboxypeptidase</fullName>
        <ecNumber evidence="4">3.4.16.4</ecNumber>
    </recommendedName>
</protein>
<comment type="similarity">
    <text evidence="3 15">Belongs to the peptidase S11 family.</text>
</comment>
<evidence type="ECO:0000256" key="12">
    <source>
        <dbReference type="ARBA" id="ARBA00034000"/>
    </source>
</evidence>
<keyword evidence="6" id="KW-0645">Protease</keyword>
<feature type="active site" description="Proton acceptor" evidence="13">
    <location>
        <position position="104"/>
    </location>
</feature>
<evidence type="ECO:0000256" key="6">
    <source>
        <dbReference type="ARBA" id="ARBA00022670"/>
    </source>
</evidence>
<dbReference type="GO" id="GO:0006508">
    <property type="term" value="P:proteolysis"/>
    <property type="evidence" value="ECO:0007669"/>
    <property type="project" value="UniProtKB-KW"/>
</dbReference>
<evidence type="ECO:0000256" key="15">
    <source>
        <dbReference type="RuleBase" id="RU004016"/>
    </source>
</evidence>
<reference evidence="19 20" key="1">
    <citation type="submission" date="2010-12" db="EMBL/GenBank/DDBJ databases">
        <title>Complete sequence of Ethanoligenens harbinense YUAN-3.</title>
        <authorList>
            <person name="Lucas S."/>
            <person name="Copeland A."/>
            <person name="Lapidus A."/>
            <person name="Cheng J.-F."/>
            <person name="Bruce D."/>
            <person name="Goodwin L."/>
            <person name="Pitluck S."/>
            <person name="Chertkov O."/>
            <person name="Misra M."/>
            <person name="Detter J.C."/>
            <person name="Han C."/>
            <person name="Tapia R."/>
            <person name="Land M."/>
            <person name="Hauser L."/>
            <person name="Jeffries C."/>
            <person name="Kyrpides N."/>
            <person name="Ivanova N."/>
            <person name="Mikhailova N."/>
            <person name="Wang A."/>
            <person name="Mouttaki H."/>
            <person name="He Z."/>
            <person name="Zhou J."/>
            <person name="Hemme C.L."/>
            <person name="Woyke T."/>
        </authorList>
    </citation>
    <scope>NUCLEOTIDE SEQUENCE [LARGE SCALE GENOMIC DNA]</scope>
    <source>
        <strain evidence="20">DSM 18485 / JCM 12961 / CGMCC 1.5033 / YUAN-3</strain>
    </source>
</reference>
<dbReference type="Gene3D" id="2.60.410.10">
    <property type="entry name" value="D-Ala-D-Ala carboxypeptidase, C-terminal domain"/>
    <property type="match status" value="1"/>
</dbReference>
<dbReference type="Pfam" id="PF00768">
    <property type="entry name" value="Peptidase_S11"/>
    <property type="match status" value="1"/>
</dbReference>
<keyword evidence="7 17" id="KW-0732">Signal</keyword>
<comment type="pathway">
    <text evidence="2">Cell wall biogenesis; peptidoglycan biosynthesis.</text>
</comment>
<dbReference type="EC" id="3.4.16.4" evidence="4"/>
<dbReference type="Gene3D" id="3.40.710.10">
    <property type="entry name" value="DD-peptidase/beta-lactamase superfamily"/>
    <property type="match status" value="1"/>
</dbReference>
<dbReference type="SUPFAM" id="SSF69189">
    <property type="entry name" value="Penicillin-binding protein associated domain"/>
    <property type="match status" value="1"/>
</dbReference>
<evidence type="ECO:0000256" key="9">
    <source>
        <dbReference type="ARBA" id="ARBA00022960"/>
    </source>
</evidence>
<dbReference type="PRINTS" id="PR00725">
    <property type="entry name" value="DADACBPTASE1"/>
</dbReference>
<evidence type="ECO:0000259" key="18">
    <source>
        <dbReference type="SMART" id="SM00936"/>
    </source>
</evidence>
<dbReference type="PANTHER" id="PTHR21581">
    <property type="entry name" value="D-ALANYL-D-ALANINE CARBOXYPEPTIDASE"/>
    <property type="match status" value="1"/>
</dbReference>
<accession>E6U4Z3</accession>
<feature type="compositionally biased region" description="Gly residues" evidence="16">
    <location>
        <begin position="46"/>
        <end position="57"/>
    </location>
</feature>
<feature type="region of interest" description="Disordered" evidence="16">
    <location>
        <begin position="42"/>
        <end position="68"/>
    </location>
</feature>
<proteinExistence type="inferred from homology"/>
<keyword evidence="5 19" id="KW-0121">Carboxypeptidase</keyword>
<evidence type="ECO:0000256" key="14">
    <source>
        <dbReference type="PIRSR" id="PIRSR618044-2"/>
    </source>
</evidence>
<evidence type="ECO:0000313" key="20">
    <source>
        <dbReference type="Proteomes" id="UP000001551"/>
    </source>
</evidence>
<name>E6U4Z3_ETHHY</name>
<dbReference type="InterPro" id="IPR001967">
    <property type="entry name" value="Peptidase_S11_N"/>
</dbReference>
<evidence type="ECO:0000256" key="3">
    <source>
        <dbReference type="ARBA" id="ARBA00007164"/>
    </source>
</evidence>
<dbReference type="InterPro" id="IPR015956">
    <property type="entry name" value="Peniciliin-bd_prot_C_sf"/>
</dbReference>
<dbReference type="InterPro" id="IPR012338">
    <property type="entry name" value="Beta-lactam/transpept-like"/>
</dbReference>
<dbReference type="GO" id="GO:0009002">
    <property type="term" value="F:serine-type D-Ala-D-Ala carboxypeptidase activity"/>
    <property type="evidence" value="ECO:0007669"/>
    <property type="project" value="UniProtKB-EC"/>
</dbReference>